<accession>A0A0G1IV99</accession>
<feature type="transmembrane region" description="Helical" evidence="1">
    <location>
        <begin position="74"/>
        <end position="91"/>
    </location>
</feature>
<evidence type="ECO:0000313" key="2">
    <source>
        <dbReference type="EMBL" id="KKT63311.1"/>
    </source>
</evidence>
<gene>
    <name evidence="2" type="ORF">UW55_C0005G0026</name>
</gene>
<feature type="transmembrane region" description="Helical" evidence="1">
    <location>
        <begin position="44"/>
        <end position="62"/>
    </location>
</feature>
<comment type="caution">
    <text evidence="2">The sequence shown here is derived from an EMBL/GenBank/DDBJ whole genome shotgun (WGS) entry which is preliminary data.</text>
</comment>
<keyword evidence="1" id="KW-0812">Transmembrane</keyword>
<dbReference type="AlphaFoldDB" id="A0A0G1IV99"/>
<proteinExistence type="predicted"/>
<sequence>MKNKIIFGALLLAMPIMLLAAGESGYLYDFSLIPENLEIGLEGLNLILALFGAFFAVKLAALSQGGSLEKTWNMLAMASLAFAVLEVYGTLSGLKILHIGGFGDVAETVFASLMAVTFYKTRKELLAKVLN</sequence>
<evidence type="ECO:0000313" key="3">
    <source>
        <dbReference type="Proteomes" id="UP000033945"/>
    </source>
</evidence>
<evidence type="ECO:0000256" key="1">
    <source>
        <dbReference type="SAM" id="Phobius"/>
    </source>
</evidence>
<reference evidence="2 3" key="1">
    <citation type="journal article" date="2015" name="Nature">
        <title>rRNA introns, odd ribosomes, and small enigmatic genomes across a large radiation of phyla.</title>
        <authorList>
            <person name="Brown C.T."/>
            <person name="Hug L.A."/>
            <person name="Thomas B.C."/>
            <person name="Sharon I."/>
            <person name="Castelle C.J."/>
            <person name="Singh A."/>
            <person name="Wilkins M.J."/>
            <person name="Williams K.H."/>
            <person name="Banfield J.F."/>
        </authorList>
    </citation>
    <scope>NUCLEOTIDE SEQUENCE [LARGE SCALE GENOMIC DNA]</scope>
</reference>
<protein>
    <submittedName>
        <fullName evidence="2">Uncharacterized protein</fullName>
    </submittedName>
</protein>
<dbReference type="EMBL" id="LCIT01000005">
    <property type="protein sequence ID" value="KKT63311.1"/>
    <property type="molecule type" value="Genomic_DNA"/>
</dbReference>
<dbReference type="Proteomes" id="UP000033945">
    <property type="component" value="Unassembled WGS sequence"/>
</dbReference>
<organism evidence="2 3">
    <name type="scientific">Candidatus Giovannonibacteria bacterium GW2011_GWA2_44_26</name>
    <dbReference type="NCBI Taxonomy" id="1618648"/>
    <lineage>
        <taxon>Bacteria</taxon>
        <taxon>Candidatus Giovannoniibacteriota</taxon>
    </lineage>
</organism>
<name>A0A0G1IV99_9BACT</name>
<keyword evidence="1" id="KW-0472">Membrane</keyword>
<feature type="transmembrane region" description="Helical" evidence="1">
    <location>
        <begin position="97"/>
        <end position="119"/>
    </location>
</feature>
<keyword evidence="1" id="KW-1133">Transmembrane helix</keyword>